<proteinExistence type="predicted"/>
<dbReference type="AlphaFoldDB" id="A0A2P2P780"/>
<accession>A0A2P2P780</accession>
<evidence type="ECO:0000313" key="1">
    <source>
        <dbReference type="EMBL" id="MBX50471.1"/>
    </source>
</evidence>
<organism evidence="1">
    <name type="scientific">Rhizophora mucronata</name>
    <name type="common">Asiatic mangrove</name>
    <dbReference type="NCBI Taxonomy" id="61149"/>
    <lineage>
        <taxon>Eukaryota</taxon>
        <taxon>Viridiplantae</taxon>
        <taxon>Streptophyta</taxon>
        <taxon>Embryophyta</taxon>
        <taxon>Tracheophyta</taxon>
        <taxon>Spermatophyta</taxon>
        <taxon>Magnoliopsida</taxon>
        <taxon>eudicotyledons</taxon>
        <taxon>Gunneridae</taxon>
        <taxon>Pentapetalae</taxon>
        <taxon>rosids</taxon>
        <taxon>fabids</taxon>
        <taxon>Malpighiales</taxon>
        <taxon>Rhizophoraceae</taxon>
        <taxon>Rhizophora</taxon>
    </lineage>
</organism>
<protein>
    <submittedName>
        <fullName evidence="1">Uncharacterized protein</fullName>
    </submittedName>
</protein>
<reference evidence="1" key="1">
    <citation type="submission" date="2018-02" db="EMBL/GenBank/DDBJ databases">
        <title>Rhizophora mucronata_Transcriptome.</title>
        <authorList>
            <person name="Meera S.P."/>
            <person name="Sreeshan A."/>
            <person name="Augustine A."/>
        </authorList>
    </citation>
    <scope>NUCLEOTIDE SEQUENCE</scope>
    <source>
        <tissue evidence="1">Leaf</tissue>
    </source>
</reference>
<dbReference type="EMBL" id="GGEC01069987">
    <property type="protein sequence ID" value="MBX50471.1"/>
    <property type="molecule type" value="Transcribed_RNA"/>
</dbReference>
<name>A0A2P2P780_RHIMU</name>
<sequence length="39" mass="4394">MSWVGNSLLIQLYAKKLLFNALGVQLYAVLHEHLVLGIQ</sequence>